<evidence type="ECO:0000313" key="3">
    <source>
        <dbReference type="Proteomes" id="UP000287033"/>
    </source>
</evidence>
<sequence length="131" mass="14715">MAPALTETATEPHGFQLLSSSLSSSSIEPDTFFHEEEQKLNRECNTQSTWSQLAYPFATYGLGSDAPDLKHVPYGSITYVSFSKALLLHVKESVDSDATSSSTEEDTDSEEIALNRNMPFKYRSERRWIID</sequence>
<name>A0A401SSM1_CHIPU</name>
<dbReference type="PANTHER" id="PTHR22443:SF16">
    <property type="entry name" value="KAT8 REGULATORY NSL COMPLEX SUBUNIT 1-LIKE PROTEIN"/>
    <property type="match status" value="1"/>
</dbReference>
<proteinExistence type="predicted"/>
<evidence type="ECO:0000256" key="1">
    <source>
        <dbReference type="SAM" id="MobiDB-lite"/>
    </source>
</evidence>
<dbReference type="GO" id="GO:0035035">
    <property type="term" value="F:histone acetyltransferase binding"/>
    <property type="evidence" value="ECO:0007669"/>
    <property type="project" value="TreeGrafter"/>
</dbReference>
<keyword evidence="3" id="KW-1185">Reference proteome</keyword>
<organism evidence="2 3">
    <name type="scientific">Chiloscyllium punctatum</name>
    <name type="common">Brownbanded bambooshark</name>
    <name type="synonym">Hemiscyllium punctatum</name>
    <dbReference type="NCBI Taxonomy" id="137246"/>
    <lineage>
        <taxon>Eukaryota</taxon>
        <taxon>Metazoa</taxon>
        <taxon>Chordata</taxon>
        <taxon>Craniata</taxon>
        <taxon>Vertebrata</taxon>
        <taxon>Chondrichthyes</taxon>
        <taxon>Elasmobranchii</taxon>
        <taxon>Galeomorphii</taxon>
        <taxon>Galeoidea</taxon>
        <taxon>Orectolobiformes</taxon>
        <taxon>Hemiscylliidae</taxon>
        <taxon>Chiloscyllium</taxon>
    </lineage>
</organism>
<protein>
    <submittedName>
        <fullName evidence="2">Uncharacterized protein</fullName>
    </submittedName>
</protein>
<reference evidence="2 3" key="1">
    <citation type="journal article" date="2018" name="Nat. Ecol. Evol.">
        <title>Shark genomes provide insights into elasmobranch evolution and the origin of vertebrates.</title>
        <authorList>
            <person name="Hara Y"/>
            <person name="Yamaguchi K"/>
            <person name="Onimaru K"/>
            <person name="Kadota M"/>
            <person name="Koyanagi M"/>
            <person name="Keeley SD"/>
            <person name="Tatsumi K"/>
            <person name="Tanaka K"/>
            <person name="Motone F"/>
            <person name="Kageyama Y"/>
            <person name="Nozu R"/>
            <person name="Adachi N"/>
            <person name="Nishimura O"/>
            <person name="Nakagawa R"/>
            <person name="Tanegashima C"/>
            <person name="Kiyatake I"/>
            <person name="Matsumoto R"/>
            <person name="Murakumo K"/>
            <person name="Nishida K"/>
            <person name="Terakita A"/>
            <person name="Kuratani S"/>
            <person name="Sato K"/>
            <person name="Hyodo S Kuraku.S."/>
        </authorList>
    </citation>
    <scope>NUCLEOTIDE SEQUENCE [LARGE SCALE GENOMIC DNA]</scope>
</reference>
<dbReference type="EMBL" id="BEZZ01000511">
    <property type="protein sequence ID" value="GCC33378.1"/>
    <property type="molecule type" value="Genomic_DNA"/>
</dbReference>
<accession>A0A401SSM1</accession>
<feature type="region of interest" description="Disordered" evidence="1">
    <location>
        <begin position="94"/>
        <end position="116"/>
    </location>
</feature>
<dbReference type="GO" id="GO:0044545">
    <property type="term" value="C:NSL complex"/>
    <property type="evidence" value="ECO:0007669"/>
    <property type="project" value="TreeGrafter"/>
</dbReference>
<dbReference type="PANTHER" id="PTHR22443">
    <property type="entry name" value="NON-SPECIFIC LETHAL 1, ISOFORM M"/>
    <property type="match status" value="1"/>
</dbReference>
<dbReference type="InterPro" id="IPR026180">
    <property type="entry name" value="NSL1"/>
</dbReference>
<evidence type="ECO:0000313" key="2">
    <source>
        <dbReference type="EMBL" id="GCC33378.1"/>
    </source>
</evidence>
<comment type="caution">
    <text evidence="2">The sequence shown here is derived from an EMBL/GenBank/DDBJ whole genome shotgun (WGS) entry which is preliminary data.</text>
</comment>
<dbReference type="Proteomes" id="UP000287033">
    <property type="component" value="Unassembled WGS sequence"/>
</dbReference>
<gene>
    <name evidence="2" type="ORF">chiPu_0011847</name>
</gene>
<dbReference type="AlphaFoldDB" id="A0A401SSM1"/>
<dbReference type="STRING" id="137246.A0A401SSM1"/>